<dbReference type="PATRIC" id="fig|158899.10.peg.464"/>
<name>A0A127P5T1_9BURK</name>
<protein>
    <submittedName>
        <fullName evidence="1">Uncharacterized protein</fullName>
    </submittedName>
</protein>
<organism evidence="1">
    <name type="scientific">Collimonas fungivorans</name>
    <dbReference type="NCBI Taxonomy" id="158899"/>
    <lineage>
        <taxon>Bacteria</taxon>
        <taxon>Pseudomonadati</taxon>
        <taxon>Pseudomonadota</taxon>
        <taxon>Betaproteobacteria</taxon>
        <taxon>Burkholderiales</taxon>
        <taxon>Oxalobacteraceae</taxon>
        <taxon>Collimonas</taxon>
    </lineage>
</organism>
<dbReference type="AlphaFoldDB" id="A0A127P5T1"/>
<gene>
    <name evidence="1" type="ORF">CFter6_0461</name>
</gene>
<proteinExistence type="predicted"/>
<evidence type="ECO:0000313" key="2">
    <source>
        <dbReference type="Proteomes" id="UP000072421"/>
    </source>
</evidence>
<accession>A0A127P5T1</accession>
<dbReference type="Proteomes" id="UP000072421">
    <property type="component" value="Chromosome"/>
</dbReference>
<dbReference type="EMBL" id="CP013232">
    <property type="protein sequence ID" value="AMO93192.1"/>
    <property type="molecule type" value="Genomic_DNA"/>
</dbReference>
<sequence>MWKFLTGDPGLYVKFAFDPIIGPDKDLGPWSEKMQQDVEQKIRFQVWGRINVLSEDKDKSYFPPPEIW</sequence>
<evidence type="ECO:0000313" key="1">
    <source>
        <dbReference type="EMBL" id="AMO93192.1"/>
    </source>
</evidence>
<reference evidence="1 2" key="1">
    <citation type="submission" date="2015-11" db="EMBL/GenBank/DDBJ databases">
        <title>Exploring the genomic traits of fungus-feeding bacterial genus Collimonas.</title>
        <authorList>
            <person name="Song C."/>
            <person name="Schmidt R."/>
            <person name="de Jager V."/>
            <person name="Krzyzanowska D."/>
            <person name="Jongedijk E."/>
            <person name="Cankar K."/>
            <person name="Beekwilder J."/>
            <person name="van Veen A."/>
            <person name="de Boer W."/>
            <person name="van Veen J.A."/>
            <person name="Garbeva P."/>
        </authorList>
    </citation>
    <scope>NUCLEOTIDE SEQUENCE [LARGE SCALE GENOMIC DNA]</scope>
    <source>
        <strain evidence="1 2">Ter6</strain>
    </source>
</reference>